<keyword evidence="7 8" id="KW-0503">Monooxygenase</keyword>
<dbReference type="Bgee" id="ENSMODG00000025655">
    <property type="expression patterns" value="Expressed in extraembryonic membrane and 2 other cell types or tissues"/>
</dbReference>
<evidence type="ECO:0000313" key="10">
    <source>
        <dbReference type="Proteomes" id="UP000002280"/>
    </source>
</evidence>
<protein>
    <recommendedName>
        <fullName evidence="8">Flavin-containing monooxygenase</fullName>
        <ecNumber evidence="8">1.-.-.-</ecNumber>
    </recommendedName>
</protein>
<keyword evidence="10" id="KW-1185">Reference proteome</keyword>
<dbReference type="Gene3D" id="3.50.50.60">
    <property type="entry name" value="FAD/NAD(P)-binding domain"/>
    <property type="match status" value="1"/>
</dbReference>
<evidence type="ECO:0000256" key="8">
    <source>
        <dbReference type="RuleBase" id="RU361177"/>
    </source>
</evidence>
<evidence type="ECO:0000256" key="5">
    <source>
        <dbReference type="ARBA" id="ARBA00022857"/>
    </source>
</evidence>
<sequence>PSIYQSVTTNTSKEMTSYSDYPFPDLFPNFLHNSKIMDYVRMYAKHFDLLKYIHFSSKVISIKKRSDFSSNGQWNVVVETDGKQESYVFDGIMVCSGHYSDPYLPLECFPGIKKFTGLYFHSHEYKNPEKFKGKRILVVGIGNTGADVASELSHVAKQVCFFKILFFNPTSVIHASYETFCIKFFSQCFGYLNIDHHFSSDHIGTKKRGISLSKIILVFNYALPLKLE</sequence>
<dbReference type="Proteomes" id="UP000002280">
    <property type="component" value="Chromosome 2"/>
</dbReference>
<evidence type="ECO:0000256" key="7">
    <source>
        <dbReference type="ARBA" id="ARBA00023033"/>
    </source>
</evidence>
<dbReference type="InParanoid" id="F6XDV0"/>
<dbReference type="eggNOG" id="KOG1399">
    <property type="taxonomic scope" value="Eukaryota"/>
</dbReference>
<dbReference type="InterPro" id="IPR036188">
    <property type="entry name" value="FAD/NAD-bd_sf"/>
</dbReference>
<dbReference type="EC" id="1.-.-.-" evidence="8"/>
<name>F6XDV0_MONDO</name>
<evidence type="ECO:0000256" key="1">
    <source>
        <dbReference type="ARBA" id="ARBA00001974"/>
    </source>
</evidence>
<dbReference type="FunFam" id="3.50.50.60:FF:000042">
    <property type="entry name" value="Dimethylaniline monooxygenase [N-oxide-forming]"/>
    <property type="match status" value="1"/>
</dbReference>
<organism evidence="9 10">
    <name type="scientific">Monodelphis domestica</name>
    <name type="common">Gray short-tailed opossum</name>
    <dbReference type="NCBI Taxonomy" id="13616"/>
    <lineage>
        <taxon>Eukaryota</taxon>
        <taxon>Metazoa</taxon>
        <taxon>Chordata</taxon>
        <taxon>Craniata</taxon>
        <taxon>Vertebrata</taxon>
        <taxon>Euteleostomi</taxon>
        <taxon>Mammalia</taxon>
        <taxon>Metatheria</taxon>
        <taxon>Didelphimorphia</taxon>
        <taxon>Didelphidae</taxon>
        <taxon>Monodelphis</taxon>
    </lineage>
</organism>
<dbReference type="PANTHER" id="PTHR23023">
    <property type="entry name" value="DIMETHYLANILINE MONOOXYGENASE"/>
    <property type="match status" value="1"/>
</dbReference>
<dbReference type="Ensembl" id="ENSMODT00000040076.2">
    <property type="protein sequence ID" value="ENSMODP00000038476.2"/>
    <property type="gene ID" value="ENSMODG00000025655.2"/>
</dbReference>
<reference evidence="9" key="3">
    <citation type="submission" date="2025-09" db="UniProtKB">
        <authorList>
            <consortium name="Ensembl"/>
        </authorList>
    </citation>
    <scope>IDENTIFICATION</scope>
</reference>
<dbReference type="InterPro" id="IPR000960">
    <property type="entry name" value="Flavin_mOase"/>
</dbReference>
<dbReference type="InterPro" id="IPR050346">
    <property type="entry name" value="FMO-like"/>
</dbReference>
<evidence type="ECO:0000256" key="6">
    <source>
        <dbReference type="ARBA" id="ARBA00023002"/>
    </source>
</evidence>
<dbReference type="GO" id="GO:0050660">
    <property type="term" value="F:flavin adenine dinucleotide binding"/>
    <property type="evidence" value="ECO:0007669"/>
    <property type="project" value="InterPro"/>
</dbReference>
<reference evidence="9" key="2">
    <citation type="submission" date="2025-08" db="UniProtKB">
        <authorList>
            <consortium name="Ensembl"/>
        </authorList>
    </citation>
    <scope>IDENTIFICATION</scope>
</reference>
<dbReference type="Pfam" id="PF00743">
    <property type="entry name" value="FMO-like"/>
    <property type="match status" value="1"/>
</dbReference>
<dbReference type="AlphaFoldDB" id="F6XDV0"/>
<dbReference type="GO" id="GO:0004499">
    <property type="term" value="F:N,N-dimethylaniline monooxygenase activity"/>
    <property type="evidence" value="ECO:0000318"/>
    <property type="project" value="GO_Central"/>
</dbReference>
<keyword evidence="3 8" id="KW-0285">Flavoprotein</keyword>
<evidence type="ECO:0000256" key="4">
    <source>
        <dbReference type="ARBA" id="ARBA00022827"/>
    </source>
</evidence>
<dbReference type="SUPFAM" id="SSF51905">
    <property type="entry name" value="FAD/NAD(P)-binding domain"/>
    <property type="match status" value="1"/>
</dbReference>
<dbReference type="InterPro" id="IPR020946">
    <property type="entry name" value="Flavin_mOase-like"/>
</dbReference>
<evidence type="ECO:0000256" key="2">
    <source>
        <dbReference type="ARBA" id="ARBA00009183"/>
    </source>
</evidence>
<keyword evidence="6 8" id="KW-0560">Oxidoreductase</keyword>
<evidence type="ECO:0000313" key="9">
    <source>
        <dbReference type="Ensembl" id="ENSMODP00000038476.2"/>
    </source>
</evidence>
<keyword evidence="5" id="KW-0521">NADP</keyword>
<dbReference type="STRING" id="13616.ENSMODP00000038476"/>
<dbReference type="GO" id="GO:0050661">
    <property type="term" value="F:NADP binding"/>
    <property type="evidence" value="ECO:0007669"/>
    <property type="project" value="InterPro"/>
</dbReference>
<accession>F6XDV0</accession>
<keyword evidence="4 8" id="KW-0274">FAD</keyword>
<comment type="cofactor">
    <cofactor evidence="1 8">
        <name>FAD</name>
        <dbReference type="ChEBI" id="CHEBI:57692"/>
    </cofactor>
</comment>
<dbReference type="OMA" id="CTGHITY"/>
<dbReference type="HOGENOM" id="CLU_006909_7_4_1"/>
<comment type="similarity">
    <text evidence="2 8">Belongs to the FMO family.</text>
</comment>
<proteinExistence type="inferred from homology"/>
<evidence type="ECO:0000256" key="3">
    <source>
        <dbReference type="ARBA" id="ARBA00022630"/>
    </source>
</evidence>
<reference evidence="9 10" key="1">
    <citation type="journal article" date="2007" name="Nature">
        <title>Genome of the marsupial Monodelphis domestica reveals innovation in non-coding sequences.</title>
        <authorList>
            <person name="Mikkelsen T.S."/>
            <person name="Wakefield M.J."/>
            <person name="Aken B."/>
            <person name="Amemiya C.T."/>
            <person name="Chang J.L."/>
            <person name="Duke S."/>
            <person name="Garber M."/>
            <person name="Gentles A.J."/>
            <person name="Goodstadt L."/>
            <person name="Heger A."/>
            <person name="Jurka J."/>
            <person name="Kamal M."/>
            <person name="Mauceli E."/>
            <person name="Searle S.M."/>
            <person name="Sharpe T."/>
            <person name="Baker M.L."/>
            <person name="Batzer M.A."/>
            <person name="Benos P.V."/>
            <person name="Belov K."/>
            <person name="Clamp M."/>
            <person name="Cook A."/>
            <person name="Cuff J."/>
            <person name="Das R."/>
            <person name="Davidow L."/>
            <person name="Deakin J.E."/>
            <person name="Fazzari M.J."/>
            <person name="Glass J.L."/>
            <person name="Grabherr M."/>
            <person name="Greally J.M."/>
            <person name="Gu W."/>
            <person name="Hore T.A."/>
            <person name="Huttley G.A."/>
            <person name="Kleber M."/>
            <person name="Jirtle R.L."/>
            <person name="Koina E."/>
            <person name="Lee J.T."/>
            <person name="Mahony S."/>
            <person name="Marra M.A."/>
            <person name="Miller R.D."/>
            <person name="Nicholls R.D."/>
            <person name="Oda M."/>
            <person name="Papenfuss A.T."/>
            <person name="Parra Z.E."/>
            <person name="Pollock D.D."/>
            <person name="Ray D.A."/>
            <person name="Schein J.E."/>
            <person name="Speed T.P."/>
            <person name="Thompson K."/>
            <person name="VandeBerg J.L."/>
            <person name="Wade C.M."/>
            <person name="Walker J.A."/>
            <person name="Waters P.D."/>
            <person name="Webber C."/>
            <person name="Weidman J.R."/>
            <person name="Xie X."/>
            <person name="Zody M.C."/>
            <person name="Baldwin J."/>
            <person name="Abdouelleil A."/>
            <person name="Abdulkadir J."/>
            <person name="Abebe A."/>
            <person name="Abera B."/>
            <person name="Abreu J."/>
            <person name="Acer S.C."/>
            <person name="Aftuck L."/>
            <person name="Alexander A."/>
            <person name="An P."/>
            <person name="Anderson E."/>
            <person name="Anderson S."/>
            <person name="Arachi H."/>
            <person name="Azer M."/>
            <person name="Bachantsang P."/>
            <person name="Barry A."/>
            <person name="Bayul T."/>
            <person name="Berlin A."/>
            <person name="Bessette D."/>
            <person name="Bloom T."/>
            <person name="Bloom T."/>
            <person name="Boguslavskiy L."/>
            <person name="Bonnet C."/>
            <person name="Boukhgalter B."/>
            <person name="Bourzgui I."/>
            <person name="Brown A."/>
            <person name="Cahill P."/>
            <person name="Channer S."/>
            <person name="Cheshatsang Y."/>
            <person name="Chuda L."/>
            <person name="Citroen M."/>
            <person name="Collymore A."/>
            <person name="Cooke P."/>
            <person name="Costello M."/>
            <person name="D'Aco K."/>
            <person name="Daza R."/>
            <person name="De Haan G."/>
            <person name="DeGray S."/>
            <person name="DeMaso C."/>
            <person name="Dhargay N."/>
            <person name="Dooley K."/>
            <person name="Dooley E."/>
            <person name="Doricent M."/>
            <person name="Dorje P."/>
            <person name="Dorjee K."/>
            <person name="Dupes A."/>
            <person name="Elong R."/>
            <person name="Falk J."/>
            <person name="Farina A."/>
            <person name="Faro S."/>
            <person name="Ferguson D."/>
            <person name="Fisher S."/>
            <person name="Foley C.D."/>
            <person name="Franke A."/>
            <person name="Friedrich D."/>
            <person name="Gadbois L."/>
            <person name="Gearin G."/>
            <person name="Gearin C.R."/>
            <person name="Giannoukos G."/>
            <person name="Goode T."/>
            <person name="Graham J."/>
            <person name="Grandbois E."/>
            <person name="Grewal S."/>
            <person name="Gyaltsen K."/>
            <person name="Hafez N."/>
            <person name="Hagos B."/>
            <person name="Hall J."/>
            <person name="Henson C."/>
            <person name="Hollinger A."/>
            <person name="Honan T."/>
            <person name="Huard M.D."/>
            <person name="Hughes L."/>
            <person name="Hurhula B."/>
            <person name="Husby M.E."/>
            <person name="Kamat A."/>
            <person name="Kanga B."/>
            <person name="Kashin S."/>
            <person name="Khazanovich D."/>
            <person name="Kisner P."/>
            <person name="Lance K."/>
            <person name="Lara M."/>
            <person name="Lee W."/>
            <person name="Lennon N."/>
            <person name="Letendre F."/>
            <person name="LeVine R."/>
            <person name="Lipovsky A."/>
            <person name="Liu X."/>
            <person name="Liu J."/>
            <person name="Liu S."/>
            <person name="Lokyitsang T."/>
            <person name="Lokyitsang Y."/>
            <person name="Lubonja R."/>
            <person name="Lui A."/>
            <person name="MacDonald P."/>
            <person name="Magnisalis V."/>
            <person name="Maru K."/>
            <person name="Matthews C."/>
            <person name="McCusker W."/>
            <person name="McDonough S."/>
            <person name="Mehta T."/>
            <person name="Meldrim J."/>
            <person name="Meneus L."/>
            <person name="Mihai O."/>
            <person name="Mihalev A."/>
            <person name="Mihova T."/>
            <person name="Mittelman R."/>
            <person name="Mlenga V."/>
            <person name="Montmayeur A."/>
            <person name="Mulrain L."/>
            <person name="Navidi A."/>
            <person name="Naylor J."/>
            <person name="Negash T."/>
            <person name="Nguyen T."/>
            <person name="Nguyen N."/>
            <person name="Nicol R."/>
            <person name="Norbu C."/>
            <person name="Norbu N."/>
            <person name="Novod N."/>
            <person name="O'Neill B."/>
            <person name="Osman S."/>
            <person name="Markiewicz E."/>
            <person name="Oyono O.L."/>
            <person name="Patti C."/>
            <person name="Phunkhang P."/>
            <person name="Pierre F."/>
            <person name="Priest M."/>
            <person name="Raghuraman S."/>
            <person name="Rege F."/>
            <person name="Reyes R."/>
            <person name="Rise C."/>
            <person name="Rogov P."/>
            <person name="Ross K."/>
            <person name="Ryan E."/>
            <person name="Settipalli S."/>
            <person name="Shea T."/>
            <person name="Sherpa N."/>
            <person name="Shi L."/>
            <person name="Shih D."/>
            <person name="Sparrow T."/>
            <person name="Spaulding J."/>
            <person name="Stalker J."/>
            <person name="Stange-Thomann N."/>
            <person name="Stavropoulos S."/>
            <person name="Stone C."/>
            <person name="Strader C."/>
            <person name="Tesfaye S."/>
            <person name="Thomson T."/>
            <person name="Thoulutsang Y."/>
            <person name="Thoulutsang D."/>
            <person name="Topham K."/>
            <person name="Topping I."/>
            <person name="Tsamla T."/>
            <person name="Vassiliev H."/>
            <person name="Vo A."/>
            <person name="Wangchuk T."/>
            <person name="Wangdi T."/>
            <person name="Weiand M."/>
            <person name="Wilkinson J."/>
            <person name="Wilson A."/>
            <person name="Yadav S."/>
            <person name="Young G."/>
            <person name="Yu Q."/>
            <person name="Zembek L."/>
            <person name="Zhong D."/>
            <person name="Zimmer A."/>
            <person name="Zwirko Z."/>
            <person name="Jaffe D.B."/>
            <person name="Alvarez P."/>
            <person name="Brockman W."/>
            <person name="Butler J."/>
            <person name="Chin C."/>
            <person name="Gnerre S."/>
            <person name="MacCallum I."/>
            <person name="Graves J.A."/>
            <person name="Ponting C.P."/>
            <person name="Breen M."/>
            <person name="Samollow P.B."/>
            <person name="Lander E.S."/>
            <person name="Lindblad-Toh K."/>
        </authorList>
    </citation>
    <scope>NUCLEOTIDE SEQUENCE [LARGE SCALE GENOMIC DNA]</scope>
</reference>
<dbReference type="PRINTS" id="PR00370">
    <property type="entry name" value="FMOXYGENASE"/>
</dbReference>
<dbReference type="GeneTree" id="ENSGT00940000162904"/>
<dbReference type="FunFam" id="3.50.50.60:FF:000542">
    <property type="entry name" value="Dimethylaniline monooxygenase [N-oxide-forming]"/>
    <property type="match status" value="1"/>
</dbReference>